<dbReference type="EMBL" id="NPIC01000007">
    <property type="protein sequence ID" value="RDL34517.1"/>
    <property type="molecule type" value="Genomic_DNA"/>
</dbReference>
<comment type="caution">
    <text evidence="9">The sequence shown here is derived from an EMBL/GenBank/DDBJ whole genome shotgun (WGS) entry which is preliminary data.</text>
</comment>
<sequence length="925" mass="103936">MPGQEDLTTRRQRVFNSVFGQGDTSQPTPVATPSGQWATPGQAWGGPKPSGHVNLPEPSLSNVRGSESVRSHSLSESSHVRDQVRWDRAWHLVTHTLIIPDFPKNLSSPGELKPQRNSLDGAFDQALEDLLYPRTRLPFVTHTEDIIVWHTQQVRSHFLHQVLPIILDFKDRPVPEDVIRGSILALETAHRQYLHGLAIIKEQMDISAPGSAMPVLTKFRRDLHAVINNSVMEPLSVALKRVLQNFIPMVLGLSAENDHENHVIQTEGPRSEEARQETLALVESLKNVGLAGEQFQIIFAEIMNNAMVGYVYTGCEGLWSPENEQPDALGSSTMDTERRQSILPRTVHHSSPSQCTTNLCEWIENRYSKLAVQVLSIVDKKAQVTWADKEKYKEMSIGHLAELRINELFGIVSKWPHSSGALHDLRTAITTPQRRLHLTEVFSEALSDKLLHPGASTLQILQTYIAMIWSFHSLDHSKVLLDRVAYPLQLYLCSREDTVRCIITGLLSDTSDAEGKPLGRWGEKLTELAELLNNSSKGGEVRANDEELDWHDMEWVPDPVDAGSGYKRSKNADIIGTLIGALGAQDVFIKEFQNVMGDNLLKNDGGFEREIKVLELLKSRYGDGPLQACEVMLKDIQDSGRVNSVIRRNQKLDPSAQEVSAASTTPFLVDELAMSAEGLFKPSLHAKVLSRLFWPQLQEESYRVPSDIADLQKRYEDGFTSLKTSRKLTWLHILGQATVELEFEDRTLVEEVHTWQATVIWAFQNDANDNSVAERSVEDLVQELEMDENLIRSALKFWVNKLALHEISPGRFAVLETLNKEDRARSNAQAAASTAAVNDESMDEANLMPNNGVMAEKMQMYWQFIQGMLKNSSSQMPLQQIAMMLKMLIADGFPYNNEELQEFLSTKVAEGELELSGGKYKLLRK</sequence>
<organism evidence="9 10">
    <name type="scientific">Venustampulla echinocandica</name>
    <dbReference type="NCBI Taxonomy" id="2656787"/>
    <lineage>
        <taxon>Eukaryota</taxon>
        <taxon>Fungi</taxon>
        <taxon>Dikarya</taxon>
        <taxon>Ascomycota</taxon>
        <taxon>Pezizomycotina</taxon>
        <taxon>Leotiomycetes</taxon>
        <taxon>Helotiales</taxon>
        <taxon>Pleuroascaceae</taxon>
        <taxon>Venustampulla</taxon>
    </lineage>
</organism>
<evidence type="ECO:0000256" key="4">
    <source>
        <dbReference type="ARBA" id="ARBA00022786"/>
    </source>
</evidence>
<feature type="compositionally biased region" description="Polar residues" evidence="7">
    <location>
        <begin position="17"/>
        <end position="39"/>
    </location>
</feature>
<dbReference type="InterPro" id="IPR014786">
    <property type="entry name" value="ANAPC2_C"/>
</dbReference>
<dbReference type="AlphaFoldDB" id="A0A370TH38"/>
<dbReference type="GO" id="GO:0070979">
    <property type="term" value="P:protein K11-linked ubiquitination"/>
    <property type="evidence" value="ECO:0007669"/>
    <property type="project" value="TreeGrafter"/>
</dbReference>
<dbReference type="Pfam" id="PF25773">
    <property type="entry name" value="TPR_ANAPC2"/>
    <property type="match status" value="1"/>
</dbReference>
<dbReference type="SMART" id="SM00182">
    <property type="entry name" value="CULLIN"/>
    <property type="match status" value="1"/>
</dbReference>
<dbReference type="SUPFAM" id="SSF75632">
    <property type="entry name" value="Cullin homology domain"/>
    <property type="match status" value="1"/>
</dbReference>
<gene>
    <name evidence="9" type="ORF">BP5553_07645</name>
</gene>
<dbReference type="SMART" id="SM01013">
    <property type="entry name" value="APC2"/>
    <property type="match status" value="1"/>
</dbReference>
<accession>A0A370TH38</accession>
<keyword evidence="10" id="KW-1185">Reference proteome</keyword>
<keyword evidence="4" id="KW-0833">Ubl conjugation pathway</keyword>
<dbReference type="PANTHER" id="PTHR45957">
    <property type="entry name" value="ANAPHASE-PROMOTING COMPLEX SUBUNIT 2"/>
    <property type="match status" value="1"/>
</dbReference>
<dbReference type="SUPFAM" id="SSF46785">
    <property type="entry name" value="Winged helix' DNA-binding domain"/>
    <property type="match status" value="1"/>
</dbReference>
<comment type="similarity">
    <text evidence="6">Belongs to the cullin family.</text>
</comment>
<dbReference type="GO" id="GO:0005680">
    <property type="term" value="C:anaphase-promoting complex"/>
    <property type="evidence" value="ECO:0007669"/>
    <property type="project" value="TreeGrafter"/>
</dbReference>
<keyword evidence="3" id="KW-0498">Mitosis</keyword>
<evidence type="ECO:0000256" key="6">
    <source>
        <dbReference type="PROSITE-ProRule" id="PRU00330"/>
    </source>
</evidence>
<feature type="domain" description="Cullin family profile" evidence="8">
    <location>
        <begin position="577"/>
        <end position="799"/>
    </location>
</feature>
<dbReference type="GO" id="GO:0031625">
    <property type="term" value="F:ubiquitin protein ligase binding"/>
    <property type="evidence" value="ECO:0007669"/>
    <property type="project" value="InterPro"/>
</dbReference>
<evidence type="ECO:0000256" key="7">
    <source>
        <dbReference type="SAM" id="MobiDB-lite"/>
    </source>
</evidence>
<reference evidence="9 10" key="1">
    <citation type="journal article" date="2018" name="IMA Fungus">
        <title>IMA Genome-F 9: Draft genome sequence of Annulohypoxylon stygium, Aspergillus mulundensis, Berkeleyomyces basicola (syn. Thielaviopsis basicola), Ceratocystis smalleyi, two Cercospora beticola strains, Coleophoma cylindrospora, Fusarium fracticaudum, Phialophora cf. hyalina, and Morchella septimelata.</title>
        <authorList>
            <person name="Wingfield B.D."/>
            <person name="Bills G.F."/>
            <person name="Dong Y."/>
            <person name="Huang W."/>
            <person name="Nel W.J."/>
            <person name="Swalarsk-Parry B.S."/>
            <person name="Vaghefi N."/>
            <person name="Wilken P.M."/>
            <person name="An Z."/>
            <person name="de Beer Z.W."/>
            <person name="De Vos L."/>
            <person name="Chen L."/>
            <person name="Duong T.A."/>
            <person name="Gao Y."/>
            <person name="Hammerbacher A."/>
            <person name="Kikkert J.R."/>
            <person name="Li Y."/>
            <person name="Li H."/>
            <person name="Li K."/>
            <person name="Li Q."/>
            <person name="Liu X."/>
            <person name="Ma X."/>
            <person name="Naidoo K."/>
            <person name="Pethybridge S.J."/>
            <person name="Sun J."/>
            <person name="Steenkamp E.T."/>
            <person name="van der Nest M.A."/>
            <person name="van Wyk S."/>
            <person name="Wingfield M.J."/>
            <person name="Xiong C."/>
            <person name="Yue Q."/>
            <person name="Zhang X."/>
        </authorList>
    </citation>
    <scope>NUCLEOTIDE SEQUENCE [LARGE SCALE GENOMIC DNA]</scope>
    <source>
        <strain evidence="9 10">BP 5553</strain>
    </source>
</reference>
<keyword evidence="2" id="KW-0132">Cell division</keyword>
<evidence type="ECO:0000256" key="1">
    <source>
        <dbReference type="ARBA" id="ARBA00016068"/>
    </source>
</evidence>
<dbReference type="Gene3D" id="3.30.230.130">
    <property type="entry name" value="Cullin, Chain C, Domain 2"/>
    <property type="match status" value="1"/>
</dbReference>
<dbReference type="InterPro" id="IPR057975">
    <property type="entry name" value="TPR_ANAPC2"/>
</dbReference>
<feature type="region of interest" description="Disordered" evidence="7">
    <location>
        <begin position="17"/>
        <end position="52"/>
    </location>
</feature>
<dbReference type="STRING" id="2656787.A0A370TH38"/>
<evidence type="ECO:0000313" key="9">
    <source>
        <dbReference type="EMBL" id="RDL34517.1"/>
    </source>
</evidence>
<evidence type="ECO:0000259" key="8">
    <source>
        <dbReference type="PROSITE" id="PS50069"/>
    </source>
</evidence>
<dbReference type="InterPro" id="IPR059120">
    <property type="entry name" value="Cullin-like_AB"/>
</dbReference>
<keyword evidence="5" id="KW-0131">Cell cycle</keyword>
<evidence type="ECO:0000256" key="3">
    <source>
        <dbReference type="ARBA" id="ARBA00022776"/>
    </source>
</evidence>
<dbReference type="GO" id="GO:0006511">
    <property type="term" value="P:ubiquitin-dependent protein catabolic process"/>
    <property type="evidence" value="ECO:0007669"/>
    <property type="project" value="InterPro"/>
</dbReference>
<dbReference type="Pfam" id="PF26557">
    <property type="entry name" value="Cullin_AB"/>
    <property type="match status" value="1"/>
</dbReference>
<dbReference type="PANTHER" id="PTHR45957:SF1">
    <property type="entry name" value="ANAPHASE-PROMOTING COMPLEX SUBUNIT 2"/>
    <property type="match status" value="1"/>
</dbReference>
<dbReference type="RefSeq" id="XP_031867499.1">
    <property type="nucleotide sequence ID" value="XM_032016268.1"/>
</dbReference>
<dbReference type="InterPro" id="IPR036317">
    <property type="entry name" value="Cullin_homology_sf"/>
</dbReference>
<evidence type="ECO:0000313" key="10">
    <source>
        <dbReference type="Proteomes" id="UP000254866"/>
    </source>
</evidence>
<dbReference type="Gene3D" id="1.10.10.10">
    <property type="entry name" value="Winged helix-like DNA-binding domain superfamily/Winged helix DNA-binding domain"/>
    <property type="match status" value="1"/>
</dbReference>
<dbReference type="InterPro" id="IPR044554">
    <property type="entry name" value="ANAPC2"/>
</dbReference>
<dbReference type="OrthoDB" id="5581181at2759"/>
<dbReference type="InterPro" id="IPR036388">
    <property type="entry name" value="WH-like_DNA-bd_sf"/>
</dbReference>
<dbReference type="PROSITE" id="PS50069">
    <property type="entry name" value="CULLIN_2"/>
    <property type="match status" value="1"/>
</dbReference>
<protein>
    <recommendedName>
        <fullName evidence="1">Anaphase-promoting complex subunit 2</fullName>
    </recommendedName>
</protein>
<dbReference type="Proteomes" id="UP000254866">
    <property type="component" value="Unassembled WGS sequence"/>
</dbReference>
<name>A0A370TH38_9HELO</name>
<dbReference type="InterPro" id="IPR016158">
    <property type="entry name" value="Cullin_homology"/>
</dbReference>
<dbReference type="Pfam" id="PF08672">
    <property type="entry name" value="ANAPC2"/>
    <property type="match status" value="1"/>
</dbReference>
<evidence type="ECO:0000256" key="5">
    <source>
        <dbReference type="ARBA" id="ARBA00023306"/>
    </source>
</evidence>
<proteinExistence type="inferred from homology"/>
<dbReference type="GO" id="GO:0051301">
    <property type="term" value="P:cell division"/>
    <property type="evidence" value="ECO:0007669"/>
    <property type="project" value="UniProtKB-KW"/>
</dbReference>
<dbReference type="InterPro" id="IPR036390">
    <property type="entry name" value="WH_DNA-bd_sf"/>
</dbReference>
<dbReference type="GO" id="GO:0007091">
    <property type="term" value="P:metaphase/anaphase transition of mitotic cell cycle"/>
    <property type="evidence" value="ECO:0007669"/>
    <property type="project" value="TreeGrafter"/>
</dbReference>
<dbReference type="GeneID" id="43600494"/>
<evidence type="ECO:0000256" key="2">
    <source>
        <dbReference type="ARBA" id="ARBA00022618"/>
    </source>
</evidence>